<dbReference type="NCBIfam" id="NF041916">
    <property type="entry name" value="RING_SCO0854"/>
    <property type="match status" value="1"/>
</dbReference>
<accession>A0A1C5JN34</accession>
<dbReference type="OrthoDB" id="415622at2"/>
<protein>
    <submittedName>
        <fullName evidence="1">RING finger family protein 4</fullName>
    </submittedName>
</protein>
<dbReference type="PANTHER" id="PTHR32097:SF18">
    <property type="entry name" value="RING-TYPE DOMAIN-CONTAINING PROTEIN"/>
    <property type="match status" value="1"/>
</dbReference>
<keyword evidence="2" id="KW-1185">Reference proteome</keyword>
<dbReference type="AlphaFoldDB" id="A0A1C5JN34"/>
<dbReference type="RefSeq" id="WP_088978144.1">
    <property type="nucleotide sequence ID" value="NZ_LT607753.1"/>
</dbReference>
<dbReference type="Pfam" id="PF14447">
    <property type="entry name" value="Prok-RING_4"/>
    <property type="match status" value="1"/>
</dbReference>
<organism evidence="1 2">
    <name type="scientific">Micromonospora coxensis</name>
    <dbReference type="NCBI Taxonomy" id="356852"/>
    <lineage>
        <taxon>Bacteria</taxon>
        <taxon>Bacillati</taxon>
        <taxon>Actinomycetota</taxon>
        <taxon>Actinomycetes</taxon>
        <taxon>Micromonosporales</taxon>
        <taxon>Micromonosporaceae</taxon>
        <taxon>Micromonospora</taxon>
    </lineage>
</organism>
<gene>
    <name evidence="1" type="ORF">GA0070614_4924</name>
</gene>
<dbReference type="InterPro" id="IPR051324">
    <property type="entry name" value="Stress/Tellurium_Resist"/>
</dbReference>
<dbReference type="InterPro" id="IPR003325">
    <property type="entry name" value="TerD"/>
</dbReference>
<proteinExistence type="predicted"/>
<dbReference type="PANTHER" id="PTHR32097">
    <property type="entry name" value="CAMP-BINDING PROTEIN 1-RELATED"/>
    <property type="match status" value="1"/>
</dbReference>
<dbReference type="CDD" id="cd06974">
    <property type="entry name" value="TerD_like"/>
    <property type="match status" value="1"/>
</dbReference>
<dbReference type="EMBL" id="LT607753">
    <property type="protein sequence ID" value="SCG71995.1"/>
    <property type="molecule type" value="Genomic_DNA"/>
</dbReference>
<evidence type="ECO:0000313" key="2">
    <source>
        <dbReference type="Proteomes" id="UP000198215"/>
    </source>
</evidence>
<reference evidence="2" key="1">
    <citation type="submission" date="2016-06" db="EMBL/GenBank/DDBJ databases">
        <authorList>
            <person name="Varghese N."/>
            <person name="Submissions Spin"/>
        </authorList>
    </citation>
    <scope>NUCLEOTIDE SEQUENCE [LARGE SCALE GENOMIC DNA]</scope>
    <source>
        <strain evidence="2">DSM 45161</strain>
    </source>
</reference>
<dbReference type="Gene3D" id="2.60.60.30">
    <property type="entry name" value="sav2460 like domains"/>
    <property type="match status" value="1"/>
</dbReference>
<name>A0A1C5JN34_9ACTN</name>
<evidence type="ECO:0000313" key="1">
    <source>
        <dbReference type="EMBL" id="SCG71995.1"/>
    </source>
</evidence>
<dbReference type="Proteomes" id="UP000198215">
    <property type="component" value="Chromosome I"/>
</dbReference>
<sequence length="887" mass="96275">MRLVRFTRPAHPATDPAALALLRRGLVAPGLLAGPKRRERGAPLPAETGVRALEADALSLGYVVGARLRAYLCRQEPNRLAALGSALLTGLASLVGAHVPHLPLFRNFPSRVPASTDDLYVLRMFALLTQPLQATCVLCGQAGTVHPVDPCAHPVCAACWDLQTWTACPICHRRTGHALAHLDEATWRPGRTVPRGEPVDTAALPRRWVLLELSEHLDDDLHDAVAALLARRTPLTAQETADLDALLDRIGHADLGWLPDTIEVRATRAHVLHRLLADPGLAERLPDLLARHVTTATDLLRLLYLRDGGDVHLTRAPRRRTSLPRRLRRLVLARLDALPLTTLVEDLHRHRDAWLRTAENLHPFEEPARHPHAALGFAVLRRTVVDPASKLGVALGPLADAHPDLTRTPDGRLRLRGWRAHTETALRGGDHERALALLARRPGELLRRTVMLAARFAARPGEETAFLLTVADAASRVAPGVLLAALSAVRAATHGPRPRLYFPAAGGARLWTEPDRRERLPAALGGELEALLTDELLRRAAARPRTPVAVLDAGLADLVAPFAERTASATLVALPRGSVQPLPSGAVVRLFLHWTEPAGTRVDLDLSVALYDDTGRFVGLCDYTRLRFAGQAAVHSGDLTSAPAPLGASEFVDLDVARLRAAGVRYLVMVVFSYNDVAFEEMTDAFAGFMGEPPGADGTRRGPFRRGGAPFQPQRVEQRFDLTGAEKVATPLLVDLERYRMRWLDVTLAGSGATHSVADYSHRLGQLAIAADGYFDGGFRPSLWEVACWHAAARADLVQVRADGVRAYHRQPGESLRDFAARLTHLGPAEETSAGQPQPATFAALVRGDAPVRDAARVYALHPDGLDTARVRRHTAADLVAQLAPVD</sequence>